<evidence type="ECO:0000259" key="4">
    <source>
        <dbReference type="PROSITE" id="PS01124"/>
    </source>
</evidence>
<keyword evidence="3" id="KW-0804">Transcription</keyword>
<dbReference type="GO" id="GO:0003700">
    <property type="term" value="F:DNA-binding transcription factor activity"/>
    <property type="evidence" value="ECO:0007669"/>
    <property type="project" value="InterPro"/>
</dbReference>
<evidence type="ECO:0000256" key="2">
    <source>
        <dbReference type="ARBA" id="ARBA00023125"/>
    </source>
</evidence>
<protein>
    <submittedName>
        <fullName evidence="5">AraC family transcriptional regulator</fullName>
    </submittedName>
</protein>
<gene>
    <name evidence="5" type="ORF">DWV29_16595</name>
</gene>
<reference evidence="5 6" key="1">
    <citation type="submission" date="2018-08" db="EMBL/GenBank/DDBJ databases">
        <title>A genome reference for cultivated species of the human gut microbiota.</title>
        <authorList>
            <person name="Zou Y."/>
            <person name="Xue W."/>
            <person name="Luo G."/>
        </authorList>
    </citation>
    <scope>NUCLEOTIDE SEQUENCE [LARGE SCALE GENOMIC DNA]</scope>
    <source>
        <strain evidence="5 6">AF04-15</strain>
    </source>
</reference>
<proteinExistence type="predicted"/>
<evidence type="ECO:0000256" key="3">
    <source>
        <dbReference type="ARBA" id="ARBA00023163"/>
    </source>
</evidence>
<dbReference type="RefSeq" id="WP_007713056.1">
    <property type="nucleotide sequence ID" value="NZ_BAABXR010000001.1"/>
</dbReference>
<comment type="caution">
    <text evidence="5">The sequence shown here is derived from an EMBL/GenBank/DDBJ whole genome shotgun (WGS) entry which is preliminary data.</text>
</comment>
<dbReference type="Pfam" id="PF12833">
    <property type="entry name" value="HTH_18"/>
    <property type="match status" value="1"/>
</dbReference>
<evidence type="ECO:0000256" key="1">
    <source>
        <dbReference type="ARBA" id="ARBA00023015"/>
    </source>
</evidence>
<dbReference type="PANTHER" id="PTHR47893">
    <property type="entry name" value="REGULATORY PROTEIN PCHR"/>
    <property type="match status" value="1"/>
</dbReference>
<evidence type="ECO:0000313" key="6">
    <source>
        <dbReference type="Proteomes" id="UP000283880"/>
    </source>
</evidence>
<dbReference type="Proteomes" id="UP000283880">
    <property type="component" value="Unassembled WGS sequence"/>
</dbReference>
<dbReference type="PRINTS" id="PR00032">
    <property type="entry name" value="HTHARAC"/>
</dbReference>
<name>A0A413FCD7_9FIRM</name>
<dbReference type="AlphaFoldDB" id="A0A413FCD7"/>
<dbReference type="InterPro" id="IPR020449">
    <property type="entry name" value="Tscrpt_reg_AraC-type_HTH"/>
</dbReference>
<dbReference type="Gene3D" id="1.10.10.60">
    <property type="entry name" value="Homeodomain-like"/>
    <property type="match status" value="1"/>
</dbReference>
<feature type="domain" description="HTH araC/xylS-type" evidence="4">
    <location>
        <begin position="199"/>
        <end position="297"/>
    </location>
</feature>
<dbReference type="InterPro" id="IPR018060">
    <property type="entry name" value="HTH_AraC"/>
</dbReference>
<keyword evidence="2" id="KW-0238">DNA-binding</keyword>
<dbReference type="EMBL" id="QSBM01000013">
    <property type="protein sequence ID" value="RGX27283.1"/>
    <property type="molecule type" value="Genomic_DNA"/>
</dbReference>
<evidence type="ECO:0000313" key="5">
    <source>
        <dbReference type="EMBL" id="RGX27283.1"/>
    </source>
</evidence>
<sequence>MLKEYLLSQGSGTVRWSHGMPGVQICRFSLPEPVQEPLRPIPVCGAPLQFEVLFCLTGRLAVRPLQGTSYTVEAPAIFLLSDSSALRSCQYSENLGGILIAVDAKAAKESLVTVCSTLGMRLDTRIVKQKMTARNGCMALCGTPWTQSFFETVRYLSEQEQERYSVFKSVELLYLLCTEVSESDESFSGSGCPVSHSLLEVKVYIQTHLSDKLTIAFLCKQFSLSPTFLKEGFRRAYGMPIHSFLVQQRLRRAQELICTTRMPIQQIAQAVGYEGMSQFNAAFKREYGMTPGQHRKMSETATLRPF</sequence>
<dbReference type="SUPFAM" id="SSF46689">
    <property type="entry name" value="Homeodomain-like"/>
    <property type="match status" value="2"/>
</dbReference>
<dbReference type="InterPro" id="IPR018062">
    <property type="entry name" value="HTH_AraC-typ_CS"/>
</dbReference>
<organism evidence="5 6">
    <name type="scientific">Enterocloster asparagiformis</name>
    <dbReference type="NCBI Taxonomy" id="333367"/>
    <lineage>
        <taxon>Bacteria</taxon>
        <taxon>Bacillati</taxon>
        <taxon>Bacillota</taxon>
        <taxon>Clostridia</taxon>
        <taxon>Lachnospirales</taxon>
        <taxon>Lachnospiraceae</taxon>
        <taxon>Enterocloster</taxon>
    </lineage>
</organism>
<accession>A0A413FCD7</accession>
<dbReference type="PANTHER" id="PTHR47893:SF1">
    <property type="entry name" value="REGULATORY PROTEIN PCHR"/>
    <property type="match status" value="1"/>
</dbReference>
<dbReference type="SMART" id="SM00342">
    <property type="entry name" value="HTH_ARAC"/>
    <property type="match status" value="1"/>
</dbReference>
<dbReference type="PROSITE" id="PS00041">
    <property type="entry name" value="HTH_ARAC_FAMILY_1"/>
    <property type="match status" value="1"/>
</dbReference>
<dbReference type="PROSITE" id="PS01124">
    <property type="entry name" value="HTH_ARAC_FAMILY_2"/>
    <property type="match status" value="1"/>
</dbReference>
<dbReference type="OrthoDB" id="1650670at2"/>
<dbReference type="InterPro" id="IPR053142">
    <property type="entry name" value="PchR_regulatory_protein"/>
</dbReference>
<dbReference type="GO" id="GO:0043565">
    <property type="term" value="F:sequence-specific DNA binding"/>
    <property type="evidence" value="ECO:0007669"/>
    <property type="project" value="InterPro"/>
</dbReference>
<dbReference type="InterPro" id="IPR009057">
    <property type="entry name" value="Homeodomain-like_sf"/>
</dbReference>
<keyword evidence="1" id="KW-0805">Transcription regulation</keyword>